<sequence>MDLLNIDIAGTSRTFHIKKYYLEIKKWLQTM</sequence>
<accession>A0A1H9EC58</accession>
<proteinExistence type="predicted"/>
<gene>
    <name evidence="1" type="ORF">SAMN05421510_102929</name>
</gene>
<evidence type="ECO:0000313" key="2">
    <source>
        <dbReference type="Proteomes" id="UP000181998"/>
    </source>
</evidence>
<evidence type="ECO:0000313" key="1">
    <source>
        <dbReference type="EMBL" id="SEQ22568.1"/>
    </source>
</evidence>
<dbReference type="EMBL" id="FOFX01000029">
    <property type="protein sequence ID" value="SEQ22568.1"/>
    <property type="molecule type" value="Genomic_DNA"/>
</dbReference>
<protein>
    <submittedName>
        <fullName evidence="1">Uncharacterized protein</fullName>
    </submittedName>
</protein>
<organism evidence="1 2">
    <name type="scientific">Nitrosomonas ureae</name>
    <dbReference type="NCBI Taxonomy" id="44577"/>
    <lineage>
        <taxon>Bacteria</taxon>
        <taxon>Pseudomonadati</taxon>
        <taxon>Pseudomonadota</taxon>
        <taxon>Betaproteobacteria</taxon>
        <taxon>Nitrosomonadales</taxon>
        <taxon>Nitrosomonadaceae</taxon>
        <taxon>Nitrosomonas</taxon>
    </lineage>
</organism>
<dbReference type="AlphaFoldDB" id="A0A1H9EC58"/>
<name>A0A1H9EC58_9PROT</name>
<reference evidence="2" key="1">
    <citation type="submission" date="2016-10" db="EMBL/GenBank/DDBJ databases">
        <authorList>
            <person name="Varghese N."/>
            <person name="Submissions S."/>
        </authorList>
    </citation>
    <scope>NUCLEOTIDE SEQUENCE [LARGE SCALE GENOMIC DNA]</scope>
    <source>
        <strain evidence="2">Nm9</strain>
    </source>
</reference>
<dbReference type="Proteomes" id="UP000181998">
    <property type="component" value="Unassembled WGS sequence"/>
</dbReference>